<dbReference type="EMBL" id="FNNZ01000016">
    <property type="protein sequence ID" value="SDX17290.1"/>
    <property type="molecule type" value="Genomic_DNA"/>
</dbReference>
<accession>A0A1H2ZIN4</accession>
<dbReference type="OrthoDB" id="5772085at2"/>
<protein>
    <recommendedName>
        <fullName evidence="5">Secreted protein</fullName>
    </recommendedName>
</protein>
<name>A0A1H2ZIN4_THIRO</name>
<gene>
    <name evidence="3" type="ORF">SAMN05421783_1169</name>
</gene>
<organism evidence="3 4">
    <name type="scientific">Thiocapsa roseopersicina</name>
    <dbReference type="NCBI Taxonomy" id="1058"/>
    <lineage>
        <taxon>Bacteria</taxon>
        <taxon>Pseudomonadati</taxon>
        <taxon>Pseudomonadota</taxon>
        <taxon>Gammaproteobacteria</taxon>
        <taxon>Chromatiales</taxon>
        <taxon>Chromatiaceae</taxon>
        <taxon>Thiocapsa</taxon>
    </lineage>
</organism>
<sequence length="100" mass="11163">MNIGRTLLILSAVGLATLALAPATSTAREPPECEGRDCREWRCDRGRPCQPYPRRYRPERGTTTITAPEYGGHAIRGYVPPRSVILNPSQPGYRSDRNPR</sequence>
<dbReference type="Proteomes" id="UP000198816">
    <property type="component" value="Unassembled WGS sequence"/>
</dbReference>
<evidence type="ECO:0000313" key="4">
    <source>
        <dbReference type="Proteomes" id="UP000198816"/>
    </source>
</evidence>
<proteinExistence type="predicted"/>
<dbReference type="RefSeq" id="WP_093034391.1">
    <property type="nucleotide sequence ID" value="NZ_FNNZ01000016.1"/>
</dbReference>
<reference evidence="4" key="1">
    <citation type="submission" date="2016-10" db="EMBL/GenBank/DDBJ databases">
        <authorList>
            <person name="Varghese N."/>
            <person name="Submissions S."/>
        </authorList>
    </citation>
    <scope>NUCLEOTIDE SEQUENCE [LARGE SCALE GENOMIC DNA]</scope>
    <source>
        <strain evidence="4">DSM 217</strain>
    </source>
</reference>
<evidence type="ECO:0000313" key="3">
    <source>
        <dbReference type="EMBL" id="SDX17290.1"/>
    </source>
</evidence>
<evidence type="ECO:0000256" key="1">
    <source>
        <dbReference type="SAM" id="MobiDB-lite"/>
    </source>
</evidence>
<evidence type="ECO:0008006" key="5">
    <source>
        <dbReference type="Google" id="ProtNLM"/>
    </source>
</evidence>
<feature type="signal peptide" evidence="2">
    <location>
        <begin position="1"/>
        <end position="27"/>
    </location>
</feature>
<keyword evidence="2" id="KW-0732">Signal</keyword>
<keyword evidence="4" id="KW-1185">Reference proteome</keyword>
<dbReference type="AlphaFoldDB" id="A0A1H2ZIN4"/>
<feature type="chain" id="PRO_5011793720" description="Secreted protein" evidence="2">
    <location>
        <begin position="28"/>
        <end position="100"/>
    </location>
</feature>
<dbReference type="STRING" id="1058.SAMN05421783_1169"/>
<evidence type="ECO:0000256" key="2">
    <source>
        <dbReference type="SAM" id="SignalP"/>
    </source>
</evidence>
<feature type="region of interest" description="Disordered" evidence="1">
    <location>
        <begin position="81"/>
        <end position="100"/>
    </location>
</feature>